<dbReference type="VEuPathDB" id="VectorBase:AGAMI1_011012"/>
<evidence type="ECO:0000256" key="4">
    <source>
        <dbReference type="ARBA" id="ARBA00023163"/>
    </source>
</evidence>
<accession>A0NE63</accession>
<dbReference type="PANTHER" id="PTHR11793">
    <property type="entry name" value="BASIC HELIX-LOOP-HELIX TRANSCRIPTION FACTOR"/>
    <property type="match status" value="1"/>
</dbReference>
<feature type="compositionally biased region" description="Low complexity" evidence="6">
    <location>
        <begin position="46"/>
        <end position="57"/>
    </location>
</feature>
<sequence>LLQYAPEEYTHESPVTGGQRYTSPKAGGALYQPEPYYDSPGGSWYPSSSSGAYAPHSGTGGGSGGGGGGGGYHNVGHGTHLGGGGAGGGPQHNHDQYAMSPVGVPHMDGGHLSQNQTQALPPMSTFRGNNAQIPPIGTQGQNSPAIYNALAGGHHNQHAQHSPIVQNDTLVGKALQTMYPTDQSISSYGSNPNTPVNSPPPLTIHAAAVPASGGSTVVVPGGGVPASVASAATAAAVAAAGGAWQQINPAVINSNGGGPASLQGSRMEERLDDAINILRNHCEPQVGVSLSSIDPAATVSPYSTGSGPIIPPSSQLQQHPDAPAELSTVPVKTERLPGSGPVSVNNSKFRFRPIAPPPKRKEPPDSDTKPSSSVQGSAKGAKRQRKYKTSRSCSSADDDDDDDDLDPLAKDRKERERRQANNARERIRIRDINEALKELGRMCMSHLKSDKPQTKLGILNMAVEVIMTLEQQVRERNLNPKAACLKRREEEKAEDGPKLPPHILHQSAYPTLPGAPPSLPHSGPPQ</sequence>
<dbReference type="FunFam" id="4.10.280.10:FF:000001">
    <property type="entry name" value="Putative transcription factor 12"/>
    <property type="match status" value="1"/>
</dbReference>
<dbReference type="InterPro" id="IPR051098">
    <property type="entry name" value="NeuroDiff_E-box_TFs"/>
</dbReference>
<dbReference type="SUPFAM" id="SSF47459">
    <property type="entry name" value="HLH, helix-loop-helix DNA-binding domain"/>
    <property type="match status" value="1"/>
</dbReference>
<reference evidence="8" key="1">
    <citation type="journal article" date="2002" name="Science">
        <title>The genome sequence of the malaria mosquito Anopheles gambiae.</title>
        <authorList>
            <person name="Holt R.A."/>
            <person name="Subramanian G.M."/>
            <person name="Halpern A."/>
            <person name="Sutton G.G."/>
            <person name="Charlab R."/>
            <person name="Nusskern D.R."/>
            <person name="Wincker P."/>
            <person name="Clark A.G."/>
            <person name="Ribeiro J.M."/>
            <person name="Wides R."/>
            <person name="Salzberg S.L."/>
            <person name="Loftus B."/>
            <person name="Yandell M."/>
            <person name="Majoros W.H."/>
            <person name="Rusch D.B."/>
            <person name="Lai Z."/>
            <person name="Kraft C.L."/>
            <person name="Abril J.F."/>
            <person name="Anthouard V."/>
            <person name="Arensburger P."/>
            <person name="Atkinson P.W."/>
            <person name="Baden H."/>
            <person name="de Berardinis V."/>
            <person name="Baldwin D."/>
            <person name="Benes V."/>
            <person name="Biedler J."/>
            <person name="Blass C."/>
            <person name="Bolanos R."/>
            <person name="Boscus D."/>
            <person name="Barnstead M."/>
            <person name="Cai S."/>
            <person name="Center A."/>
            <person name="Chaturverdi K."/>
            <person name="Christophides G.K."/>
            <person name="Chrystal M.A."/>
            <person name="Clamp M."/>
            <person name="Cravchik A."/>
            <person name="Curwen V."/>
            <person name="Dana A."/>
            <person name="Delcher A."/>
            <person name="Dew I."/>
            <person name="Evans C.A."/>
            <person name="Flanigan M."/>
            <person name="Grundschober-Freimoser A."/>
            <person name="Friedli L."/>
            <person name="Gu Z."/>
            <person name="Guan P."/>
            <person name="Guigo R."/>
            <person name="Hillenmeyer M.E."/>
            <person name="Hladun S.L."/>
            <person name="Hogan J.R."/>
            <person name="Hong Y.S."/>
            <person name="Hoover J."/>
            <person name="Jaillon O."/>
            <person name="Ke Z."/>
            <person name="Kodira C."/>
            <person name="Kokoza E."/>
            <person name="Koutsos A."/>
            <person name="Letunic I."/>
            <person name="Levitsky A."/>
            <person name="Liang Y."/>
            <person name="Lin J.J."/>
            <person name="Lobo N.F."/>
            <person name="Lopez J.R."/>
            <person name="Malek J.A."/>
            <person name="McIntosh T.C."/>
            <person name="Meister S."/>
            <person name="Miller J."/>
            <person name="Mobarry C."/>
            <person name="Mongin E."/>
            <person name="Murphy S.D."/>
            <person name="O'Brochta D.A."/>
            <person name="Pfannkoch C."/>
            <person name="Qi R."/>
            <person name="Regier M.A."/>
            <person name="Remington K."/>
            <person name="Shao H."/>
            <person name="Sharakhova M.V."/>
            <person name="Sitter C.D."/>
            <person name="Shetty J."/>
            <person name="Smith T.J."/>
            <person name="Strong R."/>
            <person name="Sun J."/>
            <person name="Thomasova D."/>
            <person name="Ton L.Q."/>
            <person name="Topalis P."/>
            <person name="Tu Z."/>
            <person name="Unger M.F."/>
            <person name="Walenz B."/>
            <person name="Wang A."/>
            <person name="Wang J."/>
            <person name="Wang M."/>
            <person name="Wang X."/>
            <person name="Woodford K.J."/>
            <person name="Wortman J.R."/>
            <person name="Wu M."/>
            <person name="Yao A."/>
            <person name="Zdobnov E.M."/>
            <person name="Zhang H."/>
            <person name="Zhao Q."/>
            <person name="Zhao S."/>
            <person name="Zhu S.C."/>
            <person name="Zhimulev I."/>
            <person name="Coluzzi M."/>
            <person name="della Torre A."/>
            <person name="Roth C.W."/>
            <person name="Louis C."/>
            <person name="Kalush F."/>
            <person name="Mural R.J."/>
            <person name="Myers E.W."/>
            <person name="Adams M.D."/>
            <person name="Smith H.O."/>
            <person name="Broder S."/>
            <person name="Gardner M.J."/>
            <person name="Fraser C.M."/>
            <person name="Birney E."/>
            <person name="Bork P."/>
            <person name="Brey P.T."/>
            <person name="Venter J.C."/>
            <person name="Weissenbach J."/>
            <person name="Kafatos F.C."/>
            <person name="Collins F.H."/>
            <person name="Hoffman S.L."/>
        </authorList>
    </citation>
    <scope>NUCLEOTIDE SEQUENCE [LARGE SCALE GENOMIC DNA]</scope>
    <source>
        <strain evidence="8">PEST</strain>
    </source>
</reference>
<evidence type="ECO:0000256" key="5">
    <source>
        <dbReference type="ARBA" id="ARBA00023242"/>
    </source>
</evidence>
<feature type="non-terminal residue" evidence="8">
    <location>
        <position position="1"/>
    </location>
</feature>
<evidence type="ECO:0000256" key="2">
    <source>
        <dbReference type="ARBA" id="ARBA00023015"/>
    </source>
</evidence>
<keyword evidence="2" id="KW-0805">Transcription regulation</keyword>
<feature type="domain" description="BHLH" evidence="7">
    <location>
        <begin position="416"/>
        <end position="469"/>
    </location>
</feature>
<keyword evidence="4" id="KW-0804">Transcription</keyword>
<name>A0NE63_ANOGA</name>
<reference evidence="8" key="5">
    <citation type="submission" date="2011-05" db="EMBL/GenBank/DDBJ databases">
        <authorList>
            <consortium name="VectorBase"/>
        </authorList>
    </citation>
    <scope>NUCLEOTIDE SEQUENCE</scope>
    <source>
        <strain evidence="8">PEST</strain>
    </source>
</reference>
<comment type="subcellular location">
    <subcellularLocation>
        <location evidence="1">Nucleus</location>
    </subcellularLocation>
</comment>
<feature type="region of interest" description="Disordered" evidence="6">
    <location>
        <begin position="486"/>
        <end position="526"/>
    </location>
</feature>
<dbReference type="CDD" id="cd11467">
    <property type="entry name" value="bHLH_E-protein_Da_like"/>
    <property type="match status" value="1"/>
</dbReference>
<dbReference type="PANTHER" id="PTHR11793:SF13">
    <property type="entry name" value="PROTEIN DAUGHTERLESS"/>
    <property type="match status" value="1"/>
</dbReference>
<organism evidence="8">
    <name type="scientific">Anopheles gambiae</name>
    <name type="common">African malaria mosquito</name>
    <dbReference type="NCBI Taxonomy" id="7165"/>
    <lineage>
        <taxon>Eukaryota</taxon>
        <taxon>Metazoa</taxon>
        <taxon>Ecdysozoa</taxon>
        <taxon>Arthropoda</taxon>
        <taxon>Hexapoda</taxon>
        <taxon>Insecta</taxon>
        <taxon>Pterygota</taxon>
        <taxon>Neoptera</taxon>
        <taxon>Endopterygota</taxon>
        <taxon>Diptera</taxon>
        <taxon>Nematocera</taxon>
        <taxon>Culicoidea</taxon>
        <taxon>Culicidae</taxon>
        <taxon>Anophelinae</taxon>
        <taxon>Anopheles</taxon>
    </lineage>
</organism>
<dbReference type="STRING" id="7165.A0NE63"/>
<dbReference type="VEuPathDB" id="VectorBase:AGAP008814"/>
<evidence type="ECO:0000256" key="6">
    <source>
        <dbReference type="SAM" id="MobiDB-lite"/>
    </source>
</evidence>
<dbReference type="Pfam" id="PF00010">
    <property type="entry name" value="HLH"/>
    <property type="match status" value="1"/>
</dbReference>
<dbReference type="GO" id="GO:0046983">
    <property type="term" value="F:protein dimerization activity"/>
    <property type="evidence" value="ECO:0007669"/>
    <property type="project" value="InterPro"/>
</dbReference>
<feature type="compositionally biased region" description="Gly residues" evidence="6">
    <location>
        <begin position="58"/>
        <end position="90"/>
    </location>
</feature>
<dbReference type="Gene3D" id="4.10.280.10">
    <property type="entry name" value="Helix-loop-helix DNA-binding domain"/>
    <property type="match status" value="1"/>
</dbReference>
<comment type="caution">
    <text evidence="8">The sequence shown here is derived from an EMBL/GenBank/DDBJ whole genome shotgun (WGS) entry which is preliminary data.</text>
</comment>
<dbReference type="AlphaFoldDB" id="A0NE63"/>
<reference evidence="8" key="3">
    <citation type="journal article" date="2004" name="Trends Parasitol.">
        <title>The Anopheles gambiae genome: an update.</title>
        <authorList>
            <person name="Mongin E."/>
            <person name="Louis C."/>
            <person name="Holt R.A."/>
            <person name="Birney E."/>
            <person name="Collins F.H."/>
        </authorList>
    </citation>
    <scope>NUCLEOTIDE SEQUENCE</scope>
    <source>
        <strain evidence="8">PEST</strain>
    </source>
</reference>
<reference evidence="8" key="2">
    <citation type="submission" date="2002-03" db="EMBL/GenBank/DDBJ databases">
        <authorList>
            <consortium name="The Anopheles Genome Sequencing Consortium"/>
        </authorList>
    </citation>
    <scope>NUCLEOTIDE SEQUENCE</scope>
    <source>
        <strain evidence="8">PEST</strain>
    </source>
</reference>
<reference evidence="8" key="4">
    <citation type="journal article" date="2007" name="Genome Biol.">
        <title>Update of the Anopheles gambiae PEST genome assembly.</title>
        <authorList>
            <person name="Sharakhova M.V."/>
            <person name="Hammond M.P."/>
            <person name="Lobo N.F."/>
            <person name="Krzywinski J."/>
            <person name="Unger M.F."/>
            <person name="Hillenmeyer M.E."/>
            <person name="Bruggner R.V."/>
            <person name="Birney E."/>
            <person name="Collins F.H."/>
        </authorList>
    </citation>
    <scope>NUCLEOTIDE SEQUENCE</scope>
    <source>
        <strain evidence="8">PEST</strain>
    </source>
</reference>
<feature type="region of interest" description="Disordered" evidence="6">
    <location>
        <begin position="1"/>
        <end position="27"/>
    </location>
</feature>
<dbReference type="GO" id="GO:0005634">
    <property type="term" value="C:nucleus"/>
    <property type="evidence" value="ECO:0007669"/>
    <property type="project" value="UniProtKB-SubCell"/>
</dbReference>
<dbReference type="EMBL" id="AAAB01008944">
    <property type="protein sequence ID" value="EAU76740.2"/>
    <property type="molecule type" value="Genomic_DNA"/>
</dbReference>
<feature type="compositionally biased region" description="Pro residues" evidence="6">
    <location>
        <begin position="513"/>
        <end position="526"/>
    </location>
</feature>
<feature type="compositionally biased region" description="Basic and acidic residues" evidence="6">
    <location>
        <begin position="486"/>
        <end position="497"/>
    </location>
</feature>
<dbReference type="SMART" id="SM00353">
    <property type="entry name" value="HLH"/>
    <property type="match status" value="1"/>
</dbReference>
<feature type="compositionally biased region" description="Basic and acidic residues" evidence="6">
    <location>
        <begin position="407"/>
        <end position="422"/>
    </location>
</feature>
<dbReference type="InterPro" id="IPR036638">
    <property type="entry name" value="HLH_DNA-bd_sf"/>
</dbReference>
<keyword evidence="3" id="KW-0238">DNA-binding</keyword>
<protein>
    <submittedName>
        <fullName evidence="8">AGAP008814-PA</fullName>
    </submittedName>
</protein>
<dbReference type="PhylomeDB" id="A0NE63"/>
<evidence type="ECO:0000256" key="3">
    <source>
        <dbReference type="ARBA" id="ARBA00023125"/>
    </source>
</evidence>
<evidence type="ECO:0000313" key="8">
    <source>
        <dbReference type="EMBL" id="EAU76740.2"/>
    </source>
</evidence>
<keyword evidence="5" id="KW-0539">Nucleus</keyword>
<evidence type="ECO:0000256" key="1">
    <source>
        <dbReference type="ARBA" id="ARBA00004123"/>
    </source>
</evidence>
<evidence type="ECO:0000259" key="7">
    <source>
        <dbReference type="PROSITE" id="PS50888"/>
    </source>
</evidence>
<proteinExistence type="predicted"/>
<feature type="region of interest" description="Disordered" evidence="6">
    <location>
        <begin position="299"/>
        <end position="422"/>
    </location>
</feature>
<feature type="compositionally biased region" description="Basic and acidic residues" evidence="6">
    <location>
        <begin position="359"/>
        <end position="368"/>
    </location>
</feature>
<dbReference type="GO" id="GO:0003677">
    <property type="term" value="F:DNA binding"/>
    <property type="evidence" value="ECO:0007669"/>
    <property type="project" value="UniProtKB-KW"/>
</dbReference>
<feature type="compositionally biased region" description="Basic residues" evidence="6">
    <location>
        <begin position="380"/>
        <end position="389"/>
    </location>
</feature>
<feature type="region of interest" description="Disordered" evidence="6">
    <location>
        <begin position="46"/>
        <end position="129"/>
    </location>
</feature>
<feature type="compositionally biased region" description="Low complexity" evidence="6">
    <location>
        <begin position="300"/>
        <end position="314"/>
    </location>
</feature>
<feature type="compositionally biased region" description="Acidic residues" evidence="6">
    <location>
        <begin position="396"/>
        <end position="406"/>
    </location>
</feature>
<dbReference type="InterPro" id="IPR011598">
    <property type="entry name" value="bHLH_dom"/>
</dbReference>
<gene>
    <name evidence="8" type="ORF">AgaP_AGAP008814</name>
</gene>
<dbReference type="PROSITE" id="PS50888">
    <property type="entry name" value="BHLH"/>
    <property type="match status" value="1"/>
</dbReference>